<dbReference type="RefSeq" id="WP_073487183.1">
    <property type="nucleotide sequence ID" value="NZ_FQVN01000008.1"/>
</dbReference>
<gene>
    <name evidence="2" type="ORF">SAMN05444320_108170</name>
</gene>
<keyword evidence="3" id="KW-1185">Reference proteome</keyword>
<evidence type="ECO:0000259" key="1">
    <source>
        <dbReference type="Pfam" id="PF14534"/>
    </source>
</evidence>
<dbReference type="NCBIfam" id="TIGR02246">
    <property type="entry name" value="SgcJ/EcaC family oxidoreductase"/>
    <property type="match status" value="1"/>
</dbReference>
<sequence>MGQHDRGEVRDEDAVRALAGALAEAWNRGDADAYGEVFTEDAEYVDFMGQRARGRREIVETHRWLFATVLKGSRMSGVGPSGAEVRFLTPDVAVLVSTEGGVALPGQELTSDRLSTVTLVAVRRAGGWRFAHFQNTRQQAPAGQGVGRRD</sequence>
<dbReference type="EMBL" id="FQVN01000008">
    <property type="protein sequence ID" value="SHG36609.1"/>
    <property type="molecule type" value="Genomic_DNA"/>
</dbReference>
<dbReference type="STRING" id="2017.SAMN05444320_108170"/>
<feature type="domain" description="DUF4440" evidence="1">
    <location>
        <begin position="15"/>
        <end position="129"/>
    </location>
</feature>
<dbReference type="InterPro" id="IPR011944">
    <property type="entry name" value="Steroid_delta5-4_isomerase"/>
</dbReference>
<organism evidence="2 3">
    <name type="scientific">Streptoalloteichus hindustanus</name>
    <dbReference type="NCBI Taxonomy" id="2017"/>
    <lineage>
        <taxon>Bacteria</taxon>
        <taxon>Bacillati</taxon>
        <taxon>Actinomycetota</taxon>
        <taxon>Actinomycetes</taxon>
        <taxon>Pseudonocardiales</taxon>
        <taxon>Pseudonocardiaceae</taxon>
        <taxon>Streptoalloteichus</taxon>
    </lineage>
</organism>
<dbReference type="SUPFAM" id="SSF54427">
    <property type="entry name" value="NTF2-like"/>
    <property type="match status" value="1"/>
</dbReference>
<accession>A0A1M5J8I9</accession>
<dbReference type="Proteomes" id="UP000184501">
    <property type="component" value="Unassembled WGS sequence"/>
</dbReference>
<dbReference type="InterPro" id="IPR027843">
    <property type="entry name" value="DUF4440"/>
</dbReference>
<name>A0A1M5J8I9_STRHI</name>
<evidence type="ECO:0000313" key="2">
    <source>
        <dbReference type="EMBL" id="SHG36609.1"/>
    </source>
</evidence>
<evidence type="ECO:0000313" key="3">
    <source>
        <dbReference type="Proteomes" id="UP000184501"/>
    </source>
</evidence>
<reference evidence="2 3" key="1">
    <citation type="submission" date="2016-11" db="EMBL/GenBank/DDBJ databases">
        <authorList>
            <person name="Jaros S."/>
            <person name="Januszkiewicz K."/>
            <person name="Wedrychowicz H."/>
        </authorList>
    </citation>
    <scope>NUCLEOTIDE SEQUENCE [LARGE SCALE GENOMIC DNA]</scope>
    <source>
        <strain evidence="2 3">DSM 44523</strain>
    </source>
</reference>
<protein>
    <recommendedName>
        <fullName evidence="1">DUF4440 domain-containing protein</fullName>
    </recommendedName>
</protein>
<dbReference type="Gene3D" id="3.10.450.50">
    <property type="match status" value="1"/>
</dbReference>
<dbReference type="Pfam" id="PF14534">
    <property type="entry name" value="DUF4440"/>
    <property type="match status" value="1"/>
</dbReference>
<proteinExistence type="predicted"/>
<dbReference type="OrthoDB" id="582247at2"/>
<dbReference type="AlphaFoldDB" id="A0A1M5J8I9"/>
<dbReference type="InterPro" id="IPR032710">
    <property type="entry name" value="NTF2-like_dom_sf"/>
</dbReference>